<proteinExistence type="predicted"/>
<protein>
    <submittedName>
        <fullName evidence="1">Uncharacterized protein</fullName>
    </submittedName>
</protein>
<evidence type="ECO:0000313" key="1">
    <source>
        <dbReference type="EMBL" id="KKN68034.1"/>
    </source>
</evidence>
<name>A0A0F9SLU6_9ZZZZ</name>
<accession>A0A0F9SLU6</accession>
<organism evidence="1">
    <name type="scientific">marine sediment metagenome</name>
    <dbReference type="NCBI Taxonomy" id="412755"/>
    <lineage>
        <taxon>unclassified sequences</taxon>
        <taxon>metagenomes</taxon>
        <taxon>ecological metagenomes</taxon>
    </lineage>
</organism>
<dbReference type="EMBL" id="LAZR01000460">
    <property type="protein sequence ID" value="KKN68034.1"/>
    <property type="molecule type" value="Genomic_DNA"/>
</dbReference>
<dbReference type="AlphaFoldDB" id="A0A0F9SLU6"/>
<reference evidence="1" key="1">
    <citation type="journal article" date="2015" name="Nature">
        <title>Complex archaea that bridge the gap between prokaryotes and eukaryotes.</title>
        <authorList>
            <person name="Spang A."/>
            <person name="Saw J.H."/>
            <person name="Jorgensen S.L."/>
            <person name="Zaremba-Niedzwiedzka K."/>
            <person name="Martijn J."/>
            <person name="Lind A.E."/>
            <person name="van Eijk R."/>
            <person name="Schleper C."/>
            <person name="Guy L."/>
            <person name="Ettema T.J."/>
        </authorList>
    </citation>
    <scope>NUCLEOTIDE SEQUENCE</scope>
</reference>
<gene>
    <name evidence="1" type="ORF">LCGC14_0455900</name>
</gene>
<sequence length="177" mass="19961">MTVTEQTIRAQLQQILDDWYEDFLAKGGARIRKLLDKQTEQIVLGLLGFRAEYNGKWQLDVTNGRSHNSFVGKYLHENAKRAVGKWLEKYLHEPIAVVPNEEALASARKEYERTFRRALLEGAQTKAQEHATKALEAVVGTSLRELGQLLAPAGARAQDARDRLVDGDECVVDEEDD</sequence>
<comment type="caution">
    <text evidence="1">The sequence shown here is derived from an EMBL/GenBank/DDBJ whole genome shotgun (WGS) entry which is preliminary data.</text>
</comment>